<dbReference type="InterPro" id="IPR050534">
    <property type="entry name" value="Coronavir_polyprotein_1ab"/>
</dbReference>
<dbReference type="InterPro" id="IPR027417">
    <property type="entry name" value="P-loop_NTPase"/>
</dbReference>
<dbReference type="AlphaFoldDB" id="S8EN22"/>
<evidence type="ECO:0000259" key="6">
    <source>
        <dbReference type="Pfam" id="PF13086"/>
    </source>
</evidence>
<dbReference type="GO" id="GO:0043139">
    <property type="term" value="F:5'-3' DNA helicase activity"/>
    <property type="evidence" value="ECO:0007669"/>
    <property type="project" value="TreeGrafter"/>
</dbReference>
<dbReference type="HOGENOM" id="CLU_010083_1_0_1"/>
<comment type="similarity">
    <text evidence="1">Belongs to the DNA2/NAM7 helicase family.</text>
</comment>
<organism evidence="8 9">
    <name type="scientific">Fomitopsis schrenkii</name>
    <name type="common">Brown rot fungus</name>
    <dbReference type="NCBI Taxonomy" id="2126942"/>
    <lineage>
        <taxon>Eukaryota</taxon>
        <taxon>Fungi</taxon>
        <taxon>Dikarya</taxon>
        <taxon>Basidiomycota</taxon>
        <taxon>Agaricomycotina</taxon>
        <taxon>Agaricomycetes</taxon>
        <taxon>Polyporales</taxon>
        <taxon>Fomitopsis</taxon>
    </lineage>
</organism>
<dbReference type="Proteomes" id="UP000015241">
    <property type="component" value="Unassembled WGS sequence"/>
</dbReference>
<evidence type="ECO:0000256" key="3">
    <source>
        <dbReference type="ARBA" id="ARBA00022801"/>
    </source>
</evidence>
<dbReference type="Gene3D" id="3.40.50.300">
    <property type="entry name" value="P-loop containing nucleotide triphosphate hydrolases"/>
    <property type="match status" value="1"/>
</dbReference>
<dbReference type="GO" id="GO:0005524">
    <property type="term" value="F:ATP binding"/>
    <property type="evidence" value="ECO:0007669"/>
    <property type="project" value="UniProtKB-KW"/>
</dbReference>
<proteinExistence type="inferred from homology"/>
<feature type="domain" description="DNA2/NAM7 helicase helicase" evidence="6">
    <location>
        <begin position="164"/>
        <end position="237"/>
    </location>
</feature>
<keyword evidence="4" id="KW-0347">Helicase</keyword>
<keyword evidence="5" id="KW-0067">ATP-binding</keyword>
<dbReference type="SUPFAM" id="SSF52540">
    <property type="entry name" value="P-loop containing nucleoside triphosphate hydrolases"/>
    <property type="match status" value="1"/>
</dbReference>
<keyword evidence="3" id="KW-0378">Hydrolase</keyword>
<dbReference type="STRING" id="743788.S8EN22"/>
<dbReference type="EMBL" id="KE504123">
    <property type="protein sequence ID" value="EPT05583.1"/>
    <property type="molecule type" value="Genomic_DNA"/>
</dbReference>
<keyword evidence="2" id="KW-0547">Nucleotide-binding</keyword>
<evidence type="ECO:0000256" key="2">
    <source>
        <dbReference type="ARBA" id="ARBA00022741"/>
    </source>
</evidence>
<reference evidence="8 9" key="1">
    <citation type="journal article" date="2012" name="Science">
        <title>The Paleozoic origin of enzymatic lignin decomposition reconstructed from 31 fungal genomes.</title>
        <authorList>
            <person name="Floudas D."/>
            <person name="Binder M."/>
            <person name="Riley R."/>
            <person name="Barry K."/>
            <person name="Blanchette R.A."/>
            <person name="Henrissat B."/>
            <person name="Martinez A.T."/>
            <person name="Otillar R."/>
            <person name="Spatafora J.W."/>
            <person name="Yadav J.S."/>
            <person name="Aerts A."/>
            <person name="Benoit I."/>
            <person name="Boyd A."/>
            <person name="Carlson A."/>
            <person name="Copeland A."/>
            <person name="Coutinho P.M."/>
            <person name="de Vries R.P."/>
            <person name="Ferreira P."/>
            <person name="Findley K."/>
            <person name="Foster B."/>
            <person name="Gaskell J."/>
            <person name="Glotzer D."/>
            <person name="Gorecki P."/>
            <person name="Heitman J."/>
            <person name="Hesse C."/>
            <person name="Hori C."/>
            <person name="Igarashi K."/>
            <person name="Jurgens J.A."/>
            <person name="Kallen N."/>
            <person name="Kersten P."/>
            <person name="Kohler A."/>
            <person name="Kuees U."/>
            <person name="Kumar T.K.A."/>
            <person name="Kuo A."/>
            <person name="LaButti K."/>
            <person name="Larrondo L.F."/>
            <person name="Lindquist E."/>
            <person name="Ling A."/>
            <person name="Lombard V."/>
            <person name="Lucas S."/>
            <person name="Lundell T."/>
            <person name="Martin R."/>
            <person name="McLaughlin D.J."/>
            <person name="Morgenstern I."/>
            <person name="Morin E."/>
            <person name="Murat C."/>
            <person name="Nagy L.G."/>
            <person name="Nolan M."/>
            <person name="Ohm R.A."/>
            <person name="Patyshakuliyeva A."/>
            <person name="Rokas A."/>
            <person name="Ruiz-Duenas F.J."/>
            <person name="Sabat G."/>
            <person name="Salamov A."/>
            <person name="Samejima M."/>
            <person name="Schmutz J."/>
            <person name="Slot J.C."/>
            <person name="St John F."/>
            <person name="Stenlid J."/>
            <person name="Sun H."/>
            <person name="Sun S."/>
            <person name="Syed K."/>
            <person name="Tsang A."/>
            <person name="Wiebenga A."/>
            <person name="Young D."/>
            <person name="Pisabarro A."/>
            <person name="Eastwood D.C."/>
            <person name="Martin F."/>
            <person name="Cullen D."/>
            <person name="Grigoriev I.V."/>
            <person name="Hibbett D.S."/>
        </authorList>
    </citation>
    <scope>NUCLEOTIDE SEQUENCE</scope>
    <source>
        <strain evidence="9">FP-58527</strain>
    </source>
</reference>
<dbReference type="eggNOG" id="KOG1803">
    <property type="taxonomic scope" value="Eukaryota"/>
</dbReference>
<sequence length="446" mass="49939">LEWLARFTRISWQLHDLKPRKVINDVREEFTKSKHGLQVGQTRFKTRMRPSGNQVIQSRLHMEFSLADGTTKTTSGRVTEAEGKSAKISVRKTVASTARLTKVVTIGKEPLTAAEAEREQIVLSVLQQKMSFFDIPLVRRIFFERVVRSAQRSSYTCHLAGRCLNESQAAAVERVISDDPIDQMCLVHGPPGTGKTTVIAASVKQLMGRKKKKGRRGIWLLAQSNVAVKNIAEKLASVEFLDFKILVSKDFHFQWHEHLYEKIERNIIRSDQFTDDIVANTRLLLGSKVILCTLSMISSPRFAAAGFTRIVPIATVIVDEASQIGLGDYIPLLARFGSKLSKLVFIGDDKQLAPFGQDDLGDLPSIFELSHLRGDALFLDTQYRMPRPIGAFISKHVYDGRLRTEHAVASRRSCILVDVSHGKETKVNCSWTVSHEPPYACALALT</sequence>
<accession>S8EN22</accession>
<feature type="domain" description="DNA2/NAM7 helicase-like C-terminal" evidence="7">
    <location>
        <begin position="367"/>
        <end position="414"/>
    </location>
</feature>
<dbReference type="PANTHER" id="PTHR43788:SF8">
    <property type="entry name" value="DNA-BINDING PROTEIN SMUBP-2"/>
    <property type="match status" value="1"/>
</dbReference>
<evidence type="ECO:0000259" key="7">
    <source>
        <dbReference type="Pfam" id="PF13087"/>
    </source>
</evidence>
<evidence type="ECO:0008006" key="10">
    <source>
        <dbReference type="Google" id="ProtNLM"/>
    </source>
</evidence>
<evidence type="ECO:0000256" key="5">
    <source>
        <dbReference type="ARBA" id="ARBA00022840"/>
    </source>
</evidence>
<evidence type="ECO:0000313" key="9">
    <source>
        <dbReference type="Proteomes" id="UP000015241"/>
    </source>
</evidence>
<feature type="non-terminal residue" evidence="8">
    <location>
        <position position="1"/>
    </location>
</feature>
<gene>
    <name evidence="8" type="ORF">FOMPIDRAFT_41042</name>
</gene>
<evidence type="ECO:0000256" key="1">
    <source>
        <dbReference type="ARBA" id="ARBA00007913"/>
    </source>
</evidence>
<dbReference type="PANTHER" id="PTHR43788">
    <property type="entry name" value="DNA2/NAM7 HELICASE FAMILY MEMBER"/>
    <property type="match status" value="1"/>
</dbReference>
<evidence type="ECO:0000313" key="8">
    <source>
        <dbReference type="EMBL" id="EPT05583.1"/>
    </source>
</evidence>
<name>S8EN22_FOMSC</name>
<dbReference type="InterPro" id="IPR041679">
    <property type="entry name" value="DNA2/NAM7-like_C"/>
</dbReference>
<dbReference type="InParanoid" id="S8EN22"/>
<protein>
    <recommendedName>
        <fullName evidence="10">DNA2/NAM7 helicase helicase domain-containing protein</fullName>
    </recommendedName>
</protein>
<dbReference type="Pfam" id="PF13087">
    <property type="entry name" value="AAA_12"/>
    <property type="match status" value="1"/>
</dbReference>
<dbReference type="Pfam" id="PF13086">
    <property type="entry name" value="AAA_11"/>
    <property type="match status" value="2"/>
</dbReference>
<keyword evidence="9" id="KW-1185">Reference proteome</keyword>
<evidence type="ECO:0000256" key="4">
    <source>
        <dbReference type="ARBA" id="ARBA00022806"/>
    </source>
</evidence>
<feature type="domain" description="DNA2/NAM7 helicase helicase" evidence="6">
    <location>
        <begin position="275"/>
        <end position="355"/>
    </location>
</feature>
<dbReference type="OrthoDB" id="6513042at2759"/>
<dbReference type="InterPro" id="IPR041677">
    <property type="entry name" value="DNA2/NAM7_AAA_11"/>
</dbReference>
<dbReference type="GO" id="GO:0016787">
    <property type="term" value="F:hydrolase activity"/>
    <property type="evidence" value="ECO:0007669"/>
    <property type="project" value="UniProtKB-KW"/>
</dbReference>